<dbReference type="HOGENOM" id="CLU_1652579_0_0_1"/>
<evidence type="ECO:0000256" key="1">
    <source>
        <dbReference type="SAM" id="MobiDB-lite"/>
    </source>
</evidence>
<feature type="compositionally biased region" description="Basic and acidic residues" evidence="1">
    <location>
        <begin position="73"/>
        <end position="86"/>
    </location>
</feature>
<gene>
    <name evidence="2" type="primary">Mo00191</name>
    <name evidence="2" type="ORF">E5Q_00191</name>
</gene>
<keyword evidence="3" id="KW-1185">Reference proteome</keyword>
<dbReference type="EMBL" id="BABT02000007">
    <property type="protein sequence ID" value="GAA93547.1"/>
    <property type="molecule type" value="Genomic_DNA"/>
</dbReference>
<protein>
    <submittedName>
        <fullName evidence="2">Uncharacterized protein</fullName>
    </submittedName>
</protein>
<reference evidence="2 3" key="2">
    <citation type="journal article" date="2012" name="Open Biol.">
        <title>Characteristics of nucleosomes and linker DNA regions on the genome of the basidiomycete Mixia osmundae revealed by mono- and dinucleosome mapping.</title>
        <authorList>
            <person name="Nishida H."/>
            <person name="Kondo S."/>
            <person name="Matsumoto T."/>
            <person name="Suzuki Y."/>
            <person name="Yoshikawa H."/>
            <person name="Taylor T.D."/>
            <person name="Sugiyama J."/>
        </authorList>
    </citation>
    <scope>NUCLEOTIDE SEQUENCE [LARGE SCALE GENOMIC DNA]</scope>
    <source>
        <strain evidence="3">CBS 9802 / IAM 14324 / JCM 22182 / KY 12970</strain>
    </source>
</reference>
<sequence length="160" mass="17393">MDRDSDHIDSSGGSSPSSGHSTSPHSPSSPSAVREQQRNDTQMNDDVAWNDETQRALLASRRTSSGEQSPSATKHDDRMSWEDNARFARQPVSARGKSKRSAPAHPASSAAAFGADKLLDQDYAKDFPDPFVFDPARAPTTLFDRLPAEDPSKIKNPKQG</sequence>
<dbReference type="RefSeq" id="XP_014566546.1">
    <property type="nucleotide sequence ID" value="XM_014711060.1"/>
</dbReference>
<accession>G7DSI7</accession>
<proteinExistence type="predicted"/>
<dbReference type="InParanoid" id="G7DSI7"/>
<feature type="region of interest" description="Disordered" evidence="1">
    <location>
        <begin position="1"/>
        <end position="110"/>
    </location>
</feature>
<comment type="caution">
    <text evidence="2">The sequence shown here is derived from an EMBL/GenBank/DDBJ whole genome shotgun (WGS) entry which is preliminary data.</text>
</comment>
<dbReference type="Proteomes" id="UP000009131">
    <property type="component" value="Unassembled WGS sequence"/>
</dbReference>
<name>G7DSI7_MIXOS</name>
<dbReference type="AlphaFoldDB" id="G7DSI7"/>
<evidence type="ECO:0000313" key="3">
    <source>
        <dbReference type="Proteomes" id="UP000009131"/>
    </source>
</evidence>
<organism evidence="2 3">
    <name type="scientific">Mixia osmundae (strain CBS 9802 / IAM 14324 / JCM 22182 / KY 12970)</name>
    <dbReference type="NCBI Taxonomy" id="764103"/>
    <lineage>
        <taxon>Eukaryota</taxon>
        <taxon>Fungi</taxon>
        <taxon>Dikarya</taxon>
        <taxon>Basidiomycota</taxon>
        <taxon>Pucciniomycotina</taxon>
        <taxon>Mixiomycetes</taxon>
        <taxon>Mixiales</taxon>
        <taxon>Mixiaceae</taxon>
        <taxon>Mixia</taxon>
    </lineage>
</organism>
<feature type="compositionally biased region" description="Low complexity" evidence="1">
    <location>
        <begin position="10"/>
        <end position="31"/>
    </location>
</feature>
<evidence type="ECO:0000313" key="2">
    <source>
        <dbReference type="EMBL" id="GAA93547.1"/>
    </source>
</evidence>
<reference evidence="2 3" key="1">
    <citation type="journal article" date="2011" name="J. Gen. Appl. Microbiol.">
        <title>Draft genome sequencing of the enigmatic basidiomycete Mixia osmundae.</title>
        <authorList>
            <person name="Nishida H."/>
            <person name="Nagatsuka Y."/>
            <person name="Sugiyama J."/>
        </authorList>
    </citation>
    <scope>NUCLEOTIDE SEQUENCE [LARGE SCALE GENOMIC DNA]</scope>
    <source>
        <strain evidence="3">CBS 9802 / IAM 14324 / JCM 22182 / KY 12970</strain>
    </source>
</reference>
<feature type="compositionally biased region" description="Polar residues" evidence="1">
    <location>
        <begin position="61"/>
        <end position="72"/>
    </location>
</feature>